<evidence type="ECO:0000259" key="1">
    <source>
        <dbReference type="SMART" id="SM00829"/>
    </source>
</evidence>
<dbReference type="InterPro" id="IPR020843">
    <property type="entry name" value="ER"/>
</dbReference>
<dbReference type="Pfam" id="PF00107">
    <property type="entry name" value="ADH_zinc_N"/>
    <property type="match status" value="1"/>
</dbReference>
<organism evidence="2">
    <name type="scientific">freshwater metagenome</name>
    <dbReference type="NCBI Taxonomy" id="449393"/>
    <lineage>
        <taxon>unclassified sequences</taxon>
        <taxon>metagenomes</taxon>
        <taxon>ecological metagenomes</taxon>
    </lineage>
</organism>
<feature type="domain" description="Enoyl reductase (ER)" evidence="1">
    <location>
        <begin position="39"/>
        <end position="348"/>
    </location>
</feature>
<gene>
    <name evidence="2" type="ORF">UFOPK2925_01061</name>
</gene>
<evidence type="ECO:0000313" key="2">
    <source>
        <dbReference type="EMBL" id="CAB4784654.1"/>
    </source>
</evidence>
<dbReference type="InterPro" id="IPR011032">
    <property type="entry name" value="GroES-like_sf"/>
</dbReference>
<dbReference type="InterPro" id="IPR013149">
    <property type="entry name" value="ADH-like_C"/>
</dbReference>
<dbReference type="PANTHER" id="PTHR43677:SF4">
    <property type="entry name" value="QUINONE OXIDOREDUCTASE-LIKE PROTEIN 2"/>
    <property type="match status" value="1"/>
</dbReference>
<dbReference type="GO" id="GO:0016491">
    <property type="term" value="F:oxidoreductase activity"/>
    <property type="evidence" value="ECO:0007669"/>
    <property type="project" value="InterPro"/>
</dbReference>
<reference evidence="2" key="1">
    <citation type="submission" date="2020-05" db="EMBL/GenBank/DDBJ databases">
        <authorList>
            <person name="Chiriac C."/>
            <person name="Salcher M."/>
            <person name="Ghai R."/>
            <person name="Kavagutti S V."/>
        </authorList>
    </citation>
    <scope>NUCLEOTIDE SEQUENCE</scope>
</reference>
<dbReference type="Pfam" id="PF08240">
    <property type="entry name" value="ADH_N"/>
    <property type="match status" value="1"/>
</dbReference>
<dbReference type="InterPro" id="IPR051397">
    <property type="entry name" value="Zn-ADH-like_protein"/>
</dbReference>
<dbReference type="SUPFAM" id="SSF50129">
    <property type="entry name" value="GroES-like"/>
    <property type="match status" value="1"/>
</dbReference>
<proteinExistence type="predicted"/>
<dbReference type="CDD" id="cd08241">
    <property type="entry name" value="QOR1"/>
    <property type="match status" value="1"/>
</dbReference>
<name>A0A6J6WN60_9ZZZZ</name>
<dbReference type="AlphaFoldDB" id="A0A6J6WN60"/>
<dbReference type="Gene3D" id="3.40.50.720">
    <property type="entry name" value="NAD(P)-binding Rossmann-like Domain"/>
    <property type="match status" value="1"/>
</dbReference>
<accession>A0A6J6WN60</accession>
<dbReference type="SMART" id="SM00829">
    <property type="entry name" value="PKS_ER"/>
    <property type="match status" value="1"/>
</dbReference>
<dbReference type="EMBL" id="CAEZZU010000162">
    <property type="protein sequence ID" value="CAB4784654.1"/>
    <property type="molecule type" value="Genomic_DNA"/>
</dbReference>
<dbReference type="Gene3D" id="3.90.180.10">
    <property type="entry name" value="Medium-chain alcohol dehydrogenases, catalytic domain"/>
    <property type="match status" value="1"/>
</dbReference>
<protein>
    <submittedName>
        <fullName evidence="2">Unannotated protein</fullName>
    </submittedName>
</protein>
<dbReference type="InterPro" id="IPR036291">
    <property type="entry name" value="NAD(P)-bd_dom_sf"/>
</dbReference>
<sequence length="373" mass="39327">MHVVGSPHRSLRFEPPSIGAMSKFRALRLHQLGEPEEVLSLESLDPLLLGEGGVAIDVMAGALNFSDVLMCRGGYQVKPALPFTPGVEVAGVVTRVGEGVASDLVGERVLAVPDSGVGGFAEQTVARVSQVFKIPEAMPFEDAAALHVTYQTSHLALHRRAAIQSGETLLVHAGAGGVGTAAIQLGIAAGARVFATAGGKEKVDLCRSLGAELVIDYLSEDFVEVVNGATGGRGADVIFDPVGGDTFDRSRKCIAFEGRLLVIGFTSGRIPEAPANHALVKNYSILGVHWGLYNTKNPALVHEIHRSLIALFEAGAIKPLISEVVELVSVPTALGRLADRRTTGKIVWSRVIAPNNGHVQEPVRQETPLSGNI</sequence>
<dbReference type="PANTHER" id="PTHR43677">
    <property type="entry name" value="SHORT-CHAIN DEHYDROGENASE/REDUCTASE"/>
    <property type="match status" value="1"/>
</dbReference>
<dbReference type="SUPFAM" id="SSF51735">
    <property type="entry name" value="NAD(P)-binding Rossmann-fold domains"/>
    <property type="match status" value="1"/>
</dbReference>
<dbReference type="InterPro" id="IPR013154">
    <property type="entry name" value="ADH-like_N"/>
</dbReference>